<dbReference type="EnsemblMetazoa" id="AALFPA23_009807.R13571">
    <property type="protein sequence ID" value="AALFPA23_009807.P13571"/>
    <property type="gene ID" value="AALFPA23_009807"/>
</dbReference>
<dbReference type="InterPro" id="IPR013083">
    <property type="entry name" value="Znf_RING/FYVE/PHD"/>
</dbReference>
<dbReference type="GeneID" id="109416656"/>
<feature type="compositionally biased region" description="Low complexity" evidence="5">
    <location>
        <begin position="310"/>
        <end position="326"/>
    </location>
</feature>
<dbReference type="InterPro" id="IPR019787">
    <property type="entry name" value="Znf_PHD-finger"/>
</dbReference>
<feature type="compositionally biased region" description="Polar residues" evidence="5">
    <location>
        <begin position="2117"/>
        <end position="2126"/>
    </location>
</feature>
<dbReference type="Gene3D" id="3.30.420.10">
    <property type="entry name" value="Ribonuclease H-like superfamily/Ribonuclease H"/>
    <property type="match status" value="1"/>
</dbReference>
<dbReference type="CDD" id="cd15489">
    <property type="entry name" value="PHD_SF"/>
    <property type="match status" value="1"/>
</dbReference>
<organism evidence="9 10">
    <name type="scientific">Aedes albopictus</name>
    <name type="common">Asian tiger mosquito</name>
    <name type="synonym">Stegomyia albopicta</name>
    <dbReference type="NCBI Taxonomy" id="7160"/>
    <lineage>
        <taxon>Eukaryota</taxon>
        <taxon>Metazoa</taxon>
        <taxon>Ecdysozoa</taxon>
        <taxon>Arthropoda</taxon>
        <taxon>Hexapoda</taxon>
        <taxon>Insecta</taxon>
        <taxon>Pterygota</taxon>
        <taxon>Neoptera</taxon>
        <taxon>Endopterygota</taxon>
        <taxon>Diptera</taxon>
        <taxon>Nematocera</taxon>
        <taxon>Culicoidea</taxon>
        <taxon>Culicidae</taxon>
        <taxon>Culicinae</taxon>
        <taxon>Aedini</taxon>
        <taxon>Aedes</taxon>
        <taxon>Stegomyia</taxon>
    </lineage>
</organism>
<dbReference type="PROSITE" id="PS01359">
    <property type="entry name" value="ZF_PHD_1"/>
    <property type="match status" value="1"/>
</dbReference>
<feature type="compositionally biased region" description="Polar residues" evidence="5">
    <location>
        <begin position="2137"/>
        <end position="2148"/>
    </location>
</feature>
<evidence type="ECO:0008006" key="11">
    <source>
        <dbReference type="Google" id="ProtNLM"/>
    </source>
</evidence>
<dbReference type="InterPro" id="IPR019786">
    <property type="entry name" value="Zinc_finger_PHD-type_CS"/>
</dbReference>
<keyword evidence="10" id="KW-1185">Reference proteome</keyword>
<dbReference type="Pfam" id="PF00078">
    <property type="entry name" value="RVT_1"/>
    <property type="match status" value="1"/>
</dbReference>
<dbReference type="InterPro" id="IPR000477">
    <property type="entry name" value="RT_dom"/>
</dbReference>
<feature type="region of interest" description="Disordered" evidence="5">
    <location>
        <begin position="1"/>
        <end position="20"/>
    </location>
</feature>
<feature type="region of interest" description="Disordered" evidence="5">
    <location>
        <begin position="292"/>
        <end position="327"/>
    </location>
</feature>
<feature type="domain" description="Integrase catalytic" evidence="8">
    <location>
        <begin position="1793"/>
        <end position="1979"/>
    </location>
</feature>
<protein>
    <recommendedName>
        <fullName evidence="11">Endonuclease</fullName>
    </recommendedName>
</protein>
<sequence>MSKKSAIAETNTGTSMPGHADGYDLGVAGTAAIGSSTTPPVTIASSPSTGIKVNVDVANNNVAGATGLNSENPVNIGQSNIIANTGSAHVIRRNPLREVRRNVEYRCQLCGKRDSEEMVQCDGCDRWFHFACVHVAEDIANVSWMCPICKASSFIVPPTNTNRIVEKQRNLAPPSKITSIRSNSKASSRSEAKRLKELEMKQLEEEFELEKRFLERKYKLLKECVSETSSVTEESVEGKLSKIEEWLAETERHGEAEDSGLVAEVANEHTPNSTGKLEEHHALEVQRNLHPSILRSSRRGQRLAGNQPFSSVQQSIQQDQPIPSTSATRPQYNRLSQGVHYANSTQLNSVHILHQNERCQAEGHQRHSAYPQSYGHPRVVSSSLPEMHFGQYSRDLPGGQPCRQLSARREFVSAVNPNLVNEFVPGQRSTPIRSAQQDSGSPVFDDETVCVLNRSQIAARQAVSRDLPDFDGSLEDWPLFYAMFNSSTQMCGFTNEENMLRLRKCLKGNALEAVKCELLHPSNVGDILSTLKMLYGRPDAIIQSIVKKIRHLPQPNTEKLESLVNFALTVKNMVATIRACEVNDFIFNASLRYELVERLPATLKLDWARFARNYPDPNLADFSGWLYTIAEDASTVMATSGQEQRTKGSKKDGFLNFHSESELNDESVTHPSNKPISVTTPNATTDSCAVCKGSCPAITKCRRFAELNYESKWAAVKECKLCRKCLRKHNGSCKQQKKCDTNGCTFLHHPLLHKPEIQDSRPSGPVPTTSLPEPAKSEPSCNVHQGQSAVLFRILPVILYGPKKAIQTYAFIDDGSELTLIEQSLAEELGIEGPRKSLCLKWTGGTRKIENKSQQVNLKISGVNSEATKFDLLGISTLSSLQIRPQTLLFPELEKRFSHLEGLPLESYQEVSPRLLIGLDYANLGHSTKSREGKWNEPIAVKTRLGWMVYGNCSGKDDTVVYTNYHSVQRCECNAELDDSLHKAMKSYFSLESMGVIKPNKLILSQEDQRAQELLESLTRRTNNRYESGLLWRYDQIRLPNSEAMAIRRWNCLENRMNKDPALAEALRQRIDEHINKGYVRKLTSEEINESHARIWYLPIFAVVNPNKPGKIRVVWDAAAAVHNVSLNSVLLKGPDQLTSLLSVLIRFREHRVAVCGDIKEMFHQVQVRKEDQQCQRFFWKSGGETEPSIYVVQVLTFGACCSPSIAQHVKNSNAKRFEQDHPDAVDAIIKRHYVDDMLVSVETEEQAVNLAQEVKEIHAQGGFEMRNWISNSIAVQASLTETVANEKNLDIGEADTTEKVLGMYWNTSADCFTYKKSSRYDEHLLSGSRRPTKREVLRTLMMIFDPMGFIAHLLMFLKVLLQEIWRTDVGWDDPIEDAQFEKWITWLSVFPKMESIEIPRCYRRVTSVQALVEMHTFVDASESGFAAVTYLRFQEGDLVECALAGAKTRVAPLKFLSIPRSELQAALLGVRLADSIMTSLSIKISKRHFWTDSKDVLCWLKSDHRRYSQFVAFRVSEVLESTEVCEWRWISTKQNVADEGTKWARVPDLSSDNRWFRGPEFLWRDKDSWPVTPSFGGSTDEELRPHLLIHTTVAEPIIDPQNFSKWIPLLRRTAYVFRFIGNLRRSIKMEIRLNGPLTQEELAKAENYLFRQAQLDTYADEIATLTSNRTGSSLKRIIRNNPLFRSAFVDESGVVRIQGRTQSCPFVNRDAVHPIILPRKHRITWLIVADAHERFHHQNHATIINELLQRYRIPRIKATYHTVRRNCQYCKIQQANPQVPMMADLPQSRLAAFSRPFTYMGVDYFGPMLVSVGRRSEKRWGVLATCLTTRAIHLQISHTLTTDSCVMAIRNIMARRGVPAVIYSDRGTNFQATSKELKAAIQQLDHDRFANEFTSSHTRWSFIPPLSPHMGGAWERLIRSVKQNLAVLQPNRLPTDEVLQNALTEVENIVNSRPLTDIPIDDDDSPVLTPNHFLLGSANGLRSWVPFDDSPVTLRNSYTQSQAMANVFWKHWLRDYLPTITRRSKWFTPVKPITVGDIVIIVDPKLSRNCWPKGRVIATHKASDGQVRRATVQTASGGIYERSAVSLAVLDVGVSGNTQLGSSPRISGGTVDYARSTPSISTPLSDTHGGEPATVCETSNVEGTAQQ</sequence>
<dbReference type="Gene3D" id="3.10.10.10">
    <property type="entry name" value="HIV Type 1 Reverse Transcriptase, subunit A, domain 1"/>
    <property type="match status" value="1"/>
</dbReference>
<dbReference type="InterPro" id="IPR012337">
    <property type="entry name" value="RNaseH-like_sf"/>
</dbReference>
<dbReference type="InterPro" id="IPR040676">
    <property type="entry name" value="DUF5641"/>
</dbReference>
<dbReference type="InterPro" id="IPR036397">
    <property type="entry name" value="RNaseH_sf"/>
</dbReference>
<dbReference type="SUPFAM" id="SSF56672">
    <property type="entry name" value="DNA/RNA polymerases"/>
    <property type="match status" value="1"/>
</dbReference>
<dbReference type="PANTHER" id="PTHR47331:SF4">
    <property type="entry name" value="PEPTIDASE S1 DOMAIN-CONTAINING PROTEIN"/>
    <property type="match status" value="1"/>
</dbReference>
<evidence type="ECO:0000256" key="3">
    <source>
        <dbReference type="ARBA" id="ARBA00022833"/>
    </source>
</evidence>
<dbReference type="PROSITE" id="PS50016">
    <property type="entry name" value="ZF_PHD_2"/>
    <property type="match status" value="1"/>
</dbReference>
<feature type="region of interest" description="Disordered" evidence="5">
    <location>
        <begin position="2102"/>
        <end position="2148"/>
    </location>
</feature>
<accession>A0ABM1YJS9</accession>
<proteinExistence type="predicted"/>
<reference evidence="9" key="2">
    <citation type="submission" date="2025-05" db="UniProtKB">
        <authorList>
            <consortium name="EnsemblMetazoa"/>
        </authorList>
    </citation>
    <scope>IDENTIFICATION</scope>
    <source>
        <strain evidence="9">Foshan</strain>
    </source>
</reference>
<dbReference type="Proteomes" id="UP000069940">
    <property type="component" value="Unassembled WGS sequence"/>
</dbReference>
<dbReference type="InterPro" id="IPR001965">
    <property type="entry name" value="Znf_PHD"/>
</dbReference>
<dbReference type="InterPro" id="IPR043128">
    <property type="entry name" value="Rev_trsase/Diguanyl_cyclase"/>
</dbReference>
<reference evidence="10" key="1">
    <citation type="journal article" date="2015" name="Proc. Natl. Acad. Sci. U.S.A.">
        <title>Genome sequence of the Asian Tiger mosquito, Aedes albopictus, reveals insights into its biology, genetics, and evolution.</title>
        <authorList>
            <person name="Chen X.G."/>
            <person name="Jiang X."/>
            <person name="Gu J."/>
            <person name="Xu M."/>
            <person name="Wu Y."/>
            <person name="Deng Y."/>
            <person name="Zhang C."/>
            <person name="Bonizzoni M."/>
            <person name="Dermauw W."/>
            <person name="Vontas J."/>
            <person name="Armbruster P."/>
            <person name="Huang X."/>
            <person name="Yang Y."/>
            <person name="Zhang H."/>
            <person name="He W."/>
            <person name="Peng H."/>
            <person name="Liu Y."/>
            <person name="Wu K."/>
            <person name="Chen J."/>
            <person name="Lirakis M."/>
            <person name="Topalis P."/>
            <person name="Van Leeuwen T."/>
            <person name="Hall A.B."/>
            <person name="Jiang X."/>
            <person name="Thorpe C."/>
            <person name="Mueller R.L."/>
            <person name="Sun C."/>
            <person name="Waterhouse R.M."/>
            <person name="Yan G."/>
            <person name="Tu Z.J."/>
            <person name="Fang X."/>
            <person name="James A.A."/>
        </authorList>
    </citation>
    <scope>NUCLEOTIDE SEQUENCE [LARGE SCALE GENOMIC DNA]</scope>
    <source>
        <strain evidence="10">Foshan</strain>
    </source>
</reference>
<feature type="domain" description="PHD-type" evidence="6">
    <location>
        <begin position="104"/>
        <end position="152"/>
    </location>
</feature>
<evidence type="ECO:0000256" key="2">
    <source>
        <dbReference type="ARBA" id="ARBA00022771"/>
    </source>
</evidence>
<dbReference type="SMART" id="SM00249">
    <property type="entry name" value="PHD"/>
    <property type="match status" value="1"/>
</dbReference>
<evidence type="ECO:0000259" key="8">
    <source>
        <dbReference type="PROSITE" id="PS50994"/>
    </source>
</evidence>
<dbReference type="Gene3D" id="3.30.70.270">
    <property type="match status" value="1"/>
</dbReference>
<dbReference type="InterPro" id="IPR001841">
    <property type="entry name" value="Znf_RING"/>
</dbReference>
<feature type="region of interest" description="Disordered" evidence="5">
    <location>
        <begin position="755"/>
        <end position="782"/>
    </location>
</feature>
<dbReference type="InterPro" id="IPR011011">
    <property type="entry name" value="Znf_FYVE_PHD"/>
</dbReference>
<dbReference type="CDD" id="cd01644">
    <property type="entry name" value="RT_pepA17"/>
    <property type="match status" value="1"/>
</dbReference>
<keyword evidence="1" id="KW-0479">Metal-binding</keyword>
<dbReference type="Pfam" id="PF18701">
    <property type="entry name" value="DUF5641"/>
    <property type="match status" value="1"/>
</dbReference>
<dbReference type="Pfam" id="PF03564">
    <property type="entry name" value="DUF1759"/>
    <property type="match status" value="1"/>
</dbReference>
<dbReference type="SUPFAM" id="SSF57903">
    <property type="entry name" value="FYVE/PHD zinc finger"/>
    <property type="match status" value="1"/>
</dbReference>
<dbReference type="Gene3D" id="3.30.40.10">
    <property type="entry name" value="Zinc/RING finger domain, C3HC4 (zinc finger)"/>
    <property type="match status" value="1"/>
</dbReference>
<feature type="domain" description="RING-type" evidence="7">
    <location>
        <begin position="107"/>
        <end position="150"/>
    </location>
</feature>
<evidence type="ECO:0000259" key="6">
    <source>
        <dbReference type="PROSITE" id="PS50016"/>
    </source>
</evidence>
<dbReference type="RefSeq" id="XP_062703760.1">
    <property type="nucleotide sequence ID" value="XM_062847776.1"/>
</dbReference>
<evidence type="ECO:0000256" key="5">
    <source>
        <dbReference type="SAM" id="MobiDB-lite"/>
    </source>
</evidence>
<dbReference type="InterPro" id="IPR043502">
    <property type="entry name" value="DNA/RNA_pol_sf"/>
</dbReference>
<keyword evidence="3" id="KW-0862">Zinc</keyword>
<dbReference type="PROSITE" id="PS50994">
    <property type="entry name" value="INTEGRASE"/>
    <property type="match status" value="1"/>
</dbReference>
<evidence type="ECO:0000256" key="1">
    <source>
        <dbReference type="ARBA" id="ARBA00022723"/>
    </source>
</evidence>
<evidence type="ECO:0000313" key="9">
    <source>
        <dbReference type="EnsemblMetazoa" id="AALFPA23_009807.P13571"/>
    </source>
</evidence>
<dbReference type="SUPFAM" id="SSF53098">
    <property type="entry name" value="Ribonuclease H-like"/>
    <property type="match status" value="1"/>
</dbReference>
<name>A0ABM1YJS9_AEDAL</name>
<keyword evidence="2 4" id="KW-0863">Zinc-finger</keyword>
<dbReference type="PANTHER" id="PTHR47331">
    <property type="entry name" value="PHD-TYPE DOMAIN-CONTAINING PROTEIN"/>
    <property type="match status" value="1"/>
</dbReference>
<dbReference type="PROSITE" id="PS50089">
    <property type="entry name" value="ZF_RING_2"/>
    <property type="match status" value="1"/>
</dbReference>
<evidence type="ECO:0000256" key="4">
    <source>
        <dbReference type="PROSITE-ProRule" id="PRU00175"/>
    </source>
</evidence>
<evidence type="ECO:0000313" key="10">
    <source>
        <dbReference type="Proteomes" id="UP000069940"/>
    </source>
</evidence>
<dbReference type="InterPro" id="IPR008042">
    <property type="entry name" value="Retrotrans_Pao"/>
</dbReference>
<dbReference type="InterPro" id="IPR001584">
    <property type="entry name" value="Integrase_cat-core"/>
</dbReference>
<dbReference type="Pfam" id="PF05380">
    <property type="entry name" value="Peptidase_A17"/>
    <property type="match status" value="1"/>
</dbReference>
<dbReference type="Pfam" id="PF00628">
    <property type="entry name" value="PHD"/>
    <property type="match status" value="1"/>
</dbReference>
<evidence type="ECO:0000259" key="7">
    <source>
        <dbReference type="PROSITE" id="PS50089"/>
    </source>
</evidence>
<dbReference type="InterPro" id="IPR005312">
    <property type="entry name" value="DUF1759"/>
</dbReference>